<sequence>MTLSDTSPLTTLDAPGRGTYVSANPRALELAIKRKAFEMGFKQREVHVPVTLETMTRRVLRARLGEVLTSACDSAREVRALTDARGEEKPTLTEPVTADEWIEILANAQKRIVPDNWALIPRISGHIDADVNARLERSQLESAESHIGFGLSALTMDEIIASLDASGKDHEMVTNILGCLRKFRSTGDLSDAPVLVGIDGDVSFALRLAQLKFKRQRLHLQFLREHREHVNRRVQRLVVGHIAVGIVVVHRSERMLDARGGQDTDDLLQDIIWNRVTVEVKIFESRLARRELCSRNGTRLRQFVAARIESDERRVRMAQGAANESDAGVTEHVVANSQDLEILHLCYGLRDALCAFRLKVVAAQVENFKLGASLCDGHEKRSAHIRS</sequence>
<protein>
    <submittedName>
        <fullName evidence="1">Uncharacterized protein</fullName>
    </submittedName>
</protein>
<organism evidence="1">
    <name type="scientific">Ostreococcus tauri</name>
    <name type="common">Marine green alga</name>
    <dbReference type="NCBI Taxonomy" id="70448"/>
    <lineage>
        <taxon>Eukaryota</taxon>
        <taxon>Viridiplantae</taxon>
        <taxon>Chlorophyta</taxon>
        <taxon>Mamiellophyceae</taxon>
        <taxon>Mamiellales</taxon>
        <taxon>Bathycoccaceae</taxon>
        <taxon>Ostreococcus</taxon>
    </lineage>
</organism>
<dbReference type="SUPFAM" id="SSF64376">
    <property type="entry name" value="YlxR-like"/>
    <property type="match status" value="1"/>
</dbReference>
<dbReference type="AlphaFoldDB" id="A0A1Y5IED3"/>
<proteinExistence type="predicted"/>
<evidence type="ECO:0000313" key="1">
    <source>
        <dbReference type="EMBL" id="OUS47851.1"/>
    </source>
</evidence>
<reference evidence="1" key="1">
    <citation type="submission" date="2017-04" db="EMBL/GenBank/DDBJ databases">
        <title>Population genomics of picophytoplankton unveils novel chromosome hypervariability.</title>
        <authorList>
            <consortium name="DOE Joint Genome Institute"/>
            <person name="Blanc-Mathieu R."/>
            <person name="Krasovec M."/>
            <person name="Hebrard M."/>
            <person name="Yau S."/>
            <person name="Desgranges E."/>
            <person name="Martin J."/>
            <person name="Schackwitz W."/>
            <person name="Kuo A."/>
            <person name="Salin G."/>
            <person name="Donnadieu C."/>
            <person name="Desdevises Y."/>
            <person name="Sanchez-Ferandin S."/>
            <person name="Moreau H."/>
            <person name="Rivals E."/>
            <person name="Grigoriev I.V."/>
            <person name="Grimsley N."/>
            <person name="Eyre-Walker A."/>
            <person name="Piganeau G."/>
        </authorList>
    </citation>
    <scope>NUCLEOTIDE SEQUENCE [LARGE SCALE GENOMIC DNA]</scope>
    <source>
        <strain evidence="1">RCC 1115</strain>
    </source>
</reference>
<name>A0A1Y5IED3_OSTTA</name>
<dbReference type="InterPro" id="IPR035931">
    <property type="entry name" value="YlxR-like_sf"/>
</dbReference>
<gene>
    <name evidence="1" type="ORF">BE221DRAFT_203962</name>
</gene>
<dbReference type="Proteomes" id="UP000195557">
    <property type="component" value="Unassembled WGS sequence"/>
</dbReference>
<accession>A0A1Y5IED3</accession>
<dbReference type="EMBL" id="KZ155776">
    <property type="protein sequence ID" value="OUS47851.1"/>
    <property type="molecule type" value="Genomic_DNA"/>
</dbReference>